<dbReference type="GO" id="GO:0003677">
    <property type="term" value="F:DNA binding"/>
    <property type="evidence" value="ECO:0007669"/>
    <property type="project" value="UniProtKB-KW"/>
</dbReference>
<dbReference type="CDD" id="cd00038">
    <property type="entry name" value="CAP_ED"/>
    <property type="match status" value="1"/>
</dbReference>
<keyword evidence="7" id="KW-1185">Reference proteome</keyword>
<dbReference type="PANTHER" id="PTHR24567">
    <property type="entry name" value="CRP FAMILY TRANSCRIPTIONAL REGULATORY PROTEIN"/>
    <property type="match status" value="1"/>
</dbReference>
<evidence type="ECO:0000256" key="3">
    <source>
        <dbReference type="ARBA" id="ARBA00023163"/>
    </source>
</evidence>
<dbReference type="Gene3D" id="2.60.120.10">
    <property type="entry name" value="Jelly Rolls"/>
    <property type="match status" value="1"/>
</dbReference>
<dbReference type="InterPro" id="IPR014710">
    <property type="entry name" value="RmlC-like_jellyroll"/>
</dbReference>
<reference evidence="6 7" key="1">
    <citation type="submission" date="2019-07" db="EMBL/GenBank/DDBJ databases">
        <title>Thalassofilum flectens gen. nov., sp. nov., a novel moderate thermophilic anaerobe from a shallow sea hot spring in Kunashir Island (Russia), representing a new family in the order Bacteroidales, and proposal of Thalassofilacea fam. nov.</title>
        <authorList>
            <person name="Kochetkova T.V."/>
            <person name="Podosokorskaya O.A."/>
            <person name="Novikov A."/>
            <person name="Elcheninov A.G."/>
            <person name="Toshchakov S.V."/>
            <person name="Kublanov I.V."/>
        </authorList>
    </citation>
    <scope>NUCLEOTIDE SEQUENCE [LARGE SCALE GENOMIC DNA]</scope>
    <source>
        <strain evidence="6 7">38-H</strain>
    </source>
</reference>
<dbReference type="SMART" id="SM00419">
    <property type="entry name" value="HTH_CRP"/>
    <property type="match status" value="1"/>
</dbReference>
<dbReference type="SMART" id="SM00100">
    <property type="entry name" value="cNMP"/>
    <property type="match status" value="1"/>
</dbReference>
<proteinExistence type="predicted"/>
<dbReference type="PANTHER" id="PTHR24567:SF74">
    <property type="entry name" value="HTH-TYPE TRANSCRIPTIONAL REGULATOR ARCR"/>
    <property type="match status" value="1"/>
</dbReference>
<dbReference type="InterPro" id="IPR050397">
    <property type="entry name" value="Env_Response_Regulators"/>
</dbReference>
<evidence type="ECO:0000259" key="5">
    <source>
        <dbReference type="PROSITE" id="PS51063"/>
    </source>
</evidence>
<evidence type="ECO:0000256" key="1">
    <source>
        <dbReference type="ARBA" id="ARBA00023015"/>
    </source>
</evidence>
<dbReference type="SUPFAM" id="SSF51206">
    <property type="entry name" value="cAMP-binding domain-like"/>
    <property type="match status" value="1"/>
</dbReference>
<dbReference type="Proteomes" id="UP000500961">
    <property type="component" value="Chromosome"/>
</dbReference>
<dbReference type="InterPro" id="IPR018490">
    <property type="entry name" value="cNMP-bd_dom_sf"/>
</dbReference>
<keyword evidence="3" id="KW-0804">Transcription</keyword>
<name>A0A7D4C725_9BACT</name>
<keyword evidence="1" id="KW-0805">Transcription regulation</keyword>
<organism evidence="6 7">
    <name type="scientific">Tenuifilum thalassicum</name>
    <dbReference type="NCBI Taxonomy" id="2590900"/>
    <lineage>
        <taxon>Bacteria</taxon>
        <taxon>Pseudomonadati</taxon>
        <taxon>Bacteroidota</taxon>
        <taxon>Bacteroidia</taxon>
        <taxon>Bacteroidales</taxon>
        <taxon>Tenuifilaceae</taxon>
        <taxon>Tenuifilum</taxon>
    </lineage>
</organism>
<gene>
    <name evidence="6" type="ORF">FHG85_00045</name>
</gene>
<dbReference type="InterPro" id="IPR036390">
    <property type="entry name" value="WH_DNA-bd_sf"/>
</dbReference>
<dbReference type="InterPro" id="IPR036388">
    <property type="entry name" value="WH-like_DNA-bd_sf"/>
</dbReference>
<dbReference type="AlphaFoldDB" id="A0A7D4C725"/>
<keyword evidence="2" id="KW-0238">DNA-binding</keyword>
<feature type="domain" description="Cyclic nucleotide-binding" evidence="4">
    <location>
        <begin position="15"/>
        <end position="91"/>
    </location>
</feature>
<dbReference type="Gene3D" id="1.10.10.10">
    <property type="entry name" value="Winged helix-like DNA-binding domain superfamily/Winged helix DNA-binding domain"/>
    <property type="match status" value="1"/>
</dbReference>
<dbReference type="InterPro" id="IPR012318">
    <property type="entry name" value="HTH_CRP"/>
</dbReference>
<accession>A0A7D4C725</accession>
<evidence type="ECO:0000313" key="6">
    <source>
        <dbReference type="EMBL" id="QKG78722.1"/>
    </source>
</evidence>
<dbReference type="SUPFAM" id="SSF46785">
    <property type="entry name" value="Winged helix' DNA-binding domain"/>
    <property type="match status" value="1"/>
</dbReference>
<dbReference type="PROSITE" id="PS51063">
    <property type="entry name" value="HTH_CRP_2"/>
    <property type="match status" value="1"/>
</dbReference>
<dbReference type="Pfam" id="PF00027">
    <property type="entry name" value="cNMP_binding"/>
    <property type="match status" value="1"/>
</dbReference>
<sequence length="230" mass="25938">MSEQNESCISASFPIFKSLTKEELELLNSNIKCNTYRKGEIIYRESSRINGIYCVKKGILKIYKTGIDSKPQIVAFAIKGDITGYRSVLSNEVACTTAEIIEESEICFIPSSIIFSLIKSNNDFALSLIQLTCRELDQANIFIKDIAQKTVRQRLAEILLMLQDTFKTDEEGFIAVHLTREDISSIVGTATESVIRILSEFKNENLISIKGKKIKINDSKKMKLISDSIY</sequence>
<dbReference type="PROSITE" id="PS50042">
    <property type="entry name" value="CNMP_BINDING_3"/>
    <property type="match status" value="1"/>
</dbReference>
<evidence type="ECO:0000259" key="4">
    <source>
        <dbReference type="PROSITE" id="PS50042"/>
    </source>
</evidence>
<evidence type="ECO:0000313" key="7">
    <source>
        <dbReference type="Proteomes" id="UP000500961"/>
    </source>
</evidence>
<dbReference type="PRINTS" id="PR00034">
    <property type="entry name" value="HTHCRP"/>
</dbReference>
<dbReference type="InterPro" id="IPR000595">
    <property type="entry name" value="cNMP-bd_dom"/>
</dbReference>
<protein>
    <submittedName>
        <fullName evidence="6">Crp/Fnr family transcriptional regulator</fullName>
    </submittedName>
</protein>
<dbReference type="Pfam" id="PF13545">
    <property type="entry name" value="HTH_Crp_2"/>
    <property type="match status" value="1"/>
</dbReference>
<dbReference type="GO" id="GO:0005829">
    <property type="term" value="C:cytosol"/>
    <property type="evidence" value="ECO:0007669"/>
    <property type="project" value="TreeGrafter"/>
</dbReference>
<dbReference type="RefSeq" id="WP_173072238.1">
    <property type="nucleotide sequence ID" value="NZ_CP041345.1"/>
</dbReference>
<feature type="domain" description="HTH crp-type" evidence="5">
    <location>
        <begin position="149"/>
        <end position="220"/>
    </location>
</feature>
<dbReference type="EMBL" id="CP041345">
    <property type="protein sequence ID" value="QKG78722.1"/>
    <property type="molecule type" value="Genomic_DNA"/>
</dbReference>
<dbReference type="KEGG" id="ttz:FHG85_00045"/>
<evidence type="ECO:0000256" key="2">
    <source>
        <dbReference type="ARBA" id="ARBA00023125"/>
    </source>
</evidence>
<dbReference type="GO" id="GO:0003700">
    <property type="term" value="F:DNA-binding transcription factor activity"/>
    <property type="evidence" value="ECO:0007669"/>
    <property type="project" value="TreeGrafter"/>
</dbReference>